<feature type="transmembrane region" description="Helical" evidence="8">
    <location>
        <begin position="173"/>
        <end position="194"/>
    </location>
</feature>
<dbReference type="InterPro" id="IPR036259">
    <property type="entry name" value="MFS_trans_sf"/>
</dbReference>
<evidence type="ECO:0000256" key="7">
    <source>
        <dbReference type="RuleBase" id="RU003346"/>
    </source>
</evidence>
<evidence type="ECO:0000256" key="6">
    <source>
        <dbReference type="ARBA" id="ARBA00023136"/>
    </source>
</evidence>
<dbReference type="RefSeq" id="XP_022514719.1">
    <property type="nucleotide sequence ID" value="XM_022653025.1"/>
</dbReference>
<feature type="transmembrane region" description="Helical" evidence="8">
    <location>
        <begin position="301"/>
        <end position="323"/>
    </location>
</feature>
<gene>
    <name evidence="10" type="ORF">AYO21_03050</name>
</gene>
<sequence length="511" mass="56698">MLRNLQGRSLSAGISLACGFAFLLFGYDQGLMGGLLSNPRFVETFKNPNPTIQGQIVSTYYLGCIVGAFISIFVGDTFGRRRAIMLACTLVVIGGTIQASSYSLGQLFPGRVIAGMGTGMNTTAIPMWQSETSKAKHRGKMIVLQLTLVLSGVVVVSWMNYGLSFADATSVSWRFPIAFQNFFALASIVLTFLMPESPRWLCLKDRNDEARTVIARLAAAPPESLEVSEAMALILEQLQREREFTGTRWKEVFTNGKQQNFYRICLGGGCFIMQQMGGINVSASYLPVVLMRAFGFSDRMALVLAAVASMTMVLWGALGALLIDRYGRVKLMLIGATGMGICYVFVAAGLSQNTKGWNAVAVLFLFMYYIPYGLMFVSIPYIYPSEINSQVMRNTGTAIAMVVNWLFVYIIVLITPDSLANIGWRFFIIFAVLNISFVPFIWYFYVETAKLSLEEIDRMFEIYYDSGKKITFAEAALRAKEESAEIVRQVAAERTNKPEGVEFVQVEKTMA</sequence>
<organism evidence="10 11">
    <name type="scientific">Fonsecaea monophora</name>
    <dbReference type="NCBI Taxonomy" id="254056"/>
    <lineage>
        <taxon>Eukaryota</taxon>
        <taxon>Fungi</taxon>
        <taxon>Dikarya</taxon>
        <taxon>Ascomycota</taxon>
        <taxon>Pezizomycotina</taxon>
        <taxon>Eurotiomycetes</taxon>
        <taxon>Chaetothyriomycetidae</taxon>
        <taxon>Chaetothyriales</taxon>
        <taxon>Herpotrichiellaceae</taxon>
        <taxon>Fonsecaea</taxon>
    </lineage>
</organism>
<keyword evidence="6 8" id="KW-0472">Membrane</keyword>
<feature type="transmembrane region" description="Helical" evidence="8">
    <location>
        <begin position="83"/>
        <end position="102"/>
    </location>
</feature>
<keyword evidence="3 7" id="KW-0813">Transport</keyword>
<dbReference type="GeneID" id="34598222"/>
<evidence type="ECO:0000256" key="2">
    <source>
        <dbReference type="ARBA" id="ARBA00010992"/>
    </source>
</evidence>
<evidence type="ECO:0000313" key="11">
    <source>
        <dbReference type="Proteomes" id="UP000077002"/>
    </source>
</evidence>
<keyword evidence="5 8" id="KW-1133">Transmembrane helix</keyword>
<evidence type="ECO:0000256" key="8">
    <source>
        <dbReference type="SAM" id="Phobius"/>
    </source>
</evidence>
<dbReference type="EMBL" id="LVKK01000014">
    <property type="protein sequence ID" value="OAG42767.1"/>
    <property type="molecule type" value="Genomic_DNA"/>
</dbReference>
<dbReference type="SUPFAM" id="SSF103473">
    <property type="entry name" value="MFS general substrate transporter"/>
    <property type="match status" value="1"/>
</dbReference>
<evidence type="ECO:0000256" key="5">
    <source>
        <dbReference type="ARBA" id="ARBA00022989"/>
    </source>
</evidence>
<dbReference type="InterPro" id="IPR005828">
    <property type="entry name" value="MFS_sugar_transport-like"/>
</dbReference>
<feature type="domain" description="Major facilitator superfamily (MFS) profile" evidence="9">
    <location>
        <begin position="14"/>
        <end position="449"/>
    </location>
</feature>
<dbReference type="GO" id="GO:0016020">
    <property type="term" value="C:membrane"/>
    <property type="evidence" value="ECO:0007669"/>
    <property type="project" value="UniProtKB-SubCell"/>
</dbReference>
<dbReference type="PRINTS" id="PR00171">
    <property type="entry name" value="SUGRTRNSPORT"/>
</dbReference>
<dbReference type="InterPro" id="IPR050360">
    <property type="entry name" value="MFS_Sugar_Transporters"/>
</dbReference>
<dbReference type="InterPro" id="IPR020846">
    <property type="entry name" value="MFS_dom"/>
</dbReference>
<evidence type="ECO:0000256" key="3">
    <source>
        <dbReference type="ARBA" id="ARBA00022448"/>
    </source>
</evidence>
<name>A0A177FF22_9EURO</name>
<feature type="transmembrane region" description="Helical" evidence="8">
    <location>
        <begin position="362"/>
        <end position="383"/>
    </location>
</feature>
<proteinExistence type="inferred from homology"/>
<comment type="caution">
    <text evidence="10">The sequence shown here is derived from an EMBL/GenBank/DDBJ whole genome shotgun (WGS) entry which is preliminary data.</text>
</comment>
<dbReference type="Gene3D" id="1.20.1250.20">
    <property type="entry name" value="MFS general substrate transporter like domains"/>
    <property type="match status" value="1"/>
</dbReference>
<dbReference type="PROSITE" id="PS50850">
    <property type="entry name" value="MFS"/>
    <property type="match status" value="1"/>
</dbReference>
<feature type="transmembrane region" description="Helical" evidence="8">
    <location>
        <begin position="12"/>
        <end position="32"/>
    </location>
</feature>
<feature type="transmembrane region" description="Helical" evidence="8">
    <location>
        <begin position="426"/>
        <end position="445"/>
    </location>
</feature>
<feature type="transmembrane region" description="Helical" evidence="8">
    <location>
        <begin position="395"/>
        <end position="414"/>
    </location>
</feature>
<reference evidence="10 11" key="1">
    <citation type="submission" date="2016-03" db="EMBL/GenBank/DDBJ databases">
        <title>Draft genome sequence of the Fonsecaea monophora CBS 269.37.</title>
        <authorList>
            <person name="Bombassaro A."/>
            <person name="Vinicius W.A."/>
            <person name="De Hoog S."/>
            <person name="Sun J."/>
            <person name="Souza E.M."/>
            <person name="Raittz R.T."/>
            <person name="Costa F."/>
            <person name="Leao A.C."/>
            <person name="Tadra-Sfeir M.Z."/>
            <person name="Baura V."/>
            <person name="Balsanelli E."/>
            <person name="Pedrosa F.O."/>
            <person name="Moreno L.F."/>
            <person name="Steffens M.B."/>
            <person name="Xi L."/>
            <person name="Bocca A.L."/>
            <person name="Felipe M.S."/>
            <person name="Teixeira M."/>
            <person name="Telles Filho F.Q."/>
            <person name="Azevedo C.M."/>
            <person name="Gomes R."/>
            <person name="Vicente V.A."/>
        </authorList>
    </citation>
    <scope>NUCLEOTIDE SEQUENCE [LARGE SCALE GENOMIC DNA]</scope>
    <source>
        <strain evidence="10 11">CBS 269.37</strain>
    </source>
</reference>
<dbReference type="OrthoDB" id="6133115at2759"/>
<dbReference type="Pfam" id="PF00083">
    <property type="entry name" value="Sugar_tr"/>
    <property type="match status" value="1"/>
</dbReference>
<evidence type="ECO:0000259" key="9">
    <source>
        <dbReference type="PROSITE" id="PS50850"/>
    </source>
</evidence>
<dbReference type="NCBIfam" id="TIGR00879">
    <property type="entry name" value="SP"/>
    <property type="match status" value="1"/>
</dbReference>
<dbReference type="AlphaFoldDB" id="A0A177FF22"/>
<feature type="transmembrane region" description="Helical" evidence="8">
    <location>
        <begin position="52"/>
        <end position="74"/>
    </location>
</feature>
<feature type="transmembrane region" description="Helical" evidence="8">
    <location>
        <begin position="329"/>
        <end position="350"/>
    </location>
</feature>
<dbReference type="Proteomes" id="UP000077002">
    <property type="component" value="Unassembled WGS sequence"/>
</dbReference>
<dbReference type="InterPro" id="IPR003663">
    <property type="entry name" value="Sugar/inositol_transpt"/>
</dbReference>
<comment type="subcellular location">
    <subcellularLocation>
        <location evidence="1">Membrane</location>
        <topology evidence="1">Multi-pass membrane protein</topology>
    </subcellularLocation>
</comment>
<comment type="similarity">
    <text evidence="2 7">Belongs to the major facilitator superfamily. Sugar transporter (TC 2.A.1.1) family.</text>
</comment>
<evidence type="ECO:0000256" key="4">
    <source>
        <dbReference type="ARBA" id="ARBA00022692"/>
    </source>
</evidence>
<accession>A0A177FF22</accession>
<evidence type="ECO:0000313" key="10">
    <source>
        <dbReference type="EMBL" id="OAG42767.1"/>
    </source>
</evidence>
<protein>
    <recommendedName>
        <fullName evidence="9">Major facilitator superfamily (MFS) profile domain-containing protein</fullName>
    </recommendedName>
</protein>
<keyword evidence="4 8" id="KW-0812">Transmembrane</keyword>
<evidence type="ECO:0000256" key="1">
    <source>
        <dbReference type="ARBA" id="ARBA00004141"/>
    </source>
</evidence>
<dbReference type="PANTHER" id="PTHR48022">
    <property type="entry name" value="PLASTIDIC GLUCOSE TRANSPORTER 4"/>
    <property type="match status" value="1"/>
</dbReference>
<dbReference type="GO" id="GO:0005351">
    <property type="term" value="F:carbohydrate:proton symporter activity"/>
    <property type="evidence" value="ECO:0007669"/>
    <property type="project" value="TreeGrafter"/>
</dbReference>
<dbReference type="PANTHER" id="PTHR48022:SF28">
    <property type="entry name" value="MAJOR FACILITATOR SUPERFAMILY (MFS) PROFILE DOMAIN-CONTAINING PROTEIN-RELATED"/>
    <property type="match status" value="1"/>
</dbReference>
<keyword evidence="11" id="KW-1185">Reference proteome</keyword>
<feature type="transmembrane region" description="Helical" evidence="8">
    <location>
        <begin position="141"/>
        <end position="161"/>
    </location>
</feature>